<sequence>MKVASPPLTNDAPSSVATQFSSPSPKRLYSLPSDLESEDHERAQAAAAAAAARRKRRKVLVRRSLQNHRKRIKIDHPGPLEASKRPLSASPTPQPTVIQPTTSGMEEVVAKLLEGQAVAIPTECTYEAVAQLNWQNPNSWSSSIQDLLGNSIRQSSTQATQDKICYPRQVSSTSVCSFSSDGSATGIESDSMVSLSQIKKESFDVPHVYLLPSALDGPFWRQCFPKRPYAVKSKDGEVLAAHAFNEAQQLLRLLANKVWPGPMLIHVAMDRSFPGSLTVHRHGKRYLSLRALCHPLTVKVHQEYHAKNDDDQLLMGIALRRDPSRSDGSYITDSSQVDFGISVLNGEERKEIFAVPTCEYGEPCPTSLWLDASRRVVILSCRGGNPLVTAEQLEKFVHHRKAPKNDRERVIMAVLSRWSVVEESGREAFGEQQES</sequence>
<comment type="caution">
    <text evidence="2">The sequence shown here is derived from an EMBL/GenBank/DDBJ whole genome shotgun (WGS) entry which is preliminary data.</text>
</comment>
<dbReference type="OrthoDB" id="53694at2759"/>
<gene>
    <name evidence="2" type="ORF">FisN_4Lh272</name>
</gene>
<name>A0A1Z5KD50_FISSO</name>
<evidence type="ECO:0000256" key="1">
    <source>
        <dbReference type="SAM" id="MobiDB-lite"/>
    </source>
</evidence>
<feature type="region of interest" description="Disordered" evidence="1">
    <location>
        <begin position="62"/>
        <end position="99"/>
    </location>
</feature>
<reference evidence="2 3" key="1">
    <citation type="journal article" date="2015" name="Plant Cell">
        <title>Oil accumulation by the oleaginous diatom Fistulifera solaris as revealed by the genome and transcriptome.</title>
        <authorList>
            <person name="Tanaka T."/>
            <person name="Maeda Y."/>
            <person name="Veluchamy A."/>
            <person name="Tanaka M."/>
            <person name="Abida H."/>
            <person name="Marechal E."/>
            <person name="Bowler C."/>
            <person name="Muto M."/>
            <person name="Sunaga Y."/>
            <person name="Tanaka M."/>
            <person name="Yoshino T."/>
            <person name="Taniguchi T."/>
            <person name="Fukuda Y."/>
            <person name="Nemoto M."/>
            <person name="Matsumoto M."/>
            <person name="Wong P.S."/>
            <person name="Aburatani S."/>
            <person name="Fujibuchi W."/>
        </authorList>
    </citation>
    <scope>NUCLEOTIDE SEQUENCE [LARGE SCALE GENOMIC DNA]</scope>
    <source>
        <strain evidence="2 3">JPCC DA0580</strain>
    </source>
</reference>
<dbReference type="AlphaFoldDB" id="A0A1Z5KD50"/>
<feature type="compositionally biased region" description="Polar residues" evidence="1">
    <location>
        <begin position="7"/>
        <end position="24"/>
    </location>
</feature>
<protein>
    <recommendedName>
        <fullName evidence="4">YrdC-like domain-containing protein</fullName>
    </recommendedName>
</protein>
<feature type="compositionally biased region" description="Basic residues" evidence="1">
    <location>
        <begin position="62"/>
        <end position="73"/>
    </location>
</feature>
<feature type="region of interest" description="Disordered" evidence="1">
    <location>
        <begin position="1"/>
        <end position="48"/>
    </location>
</feature>
<keyword evidence="3" id="KW-1185">Reference proteome</keyword>
<evidence type="ECO:0000313" key="2">
    <source>
        <dbReference type="EMBL" id="GAX24183.1"/>
    </source>
</evidence>
<dbReference type="InParanoid" id="A0A1Z5KD50"/>
<feature type="compositionally biased region" description="Basic and acidic residues" evidence="1">
    <location>
        <begin position="74"/>
        <end position="84"/>
    </location>
</feature>
<organism evidence="2 3">
    <name type="scientific">Fistulifera solaris</name>
    <name type="common">Oleaginous diatom</name>
    <dbReference type="NCBI Taxonomy" id="1519565"/>
    <lineage>
        <taxon>Eukaryota</taxon>
        <taxon>Sar</taxon>
        <taxon>Stramenopiles</taxon>
        <taxon>Ochrophyta</taxon>
        <taxon>Bacillariophyta</taxon>
        <taxon>Bacillariophyceae</taxon>
        <taxon>Bacillariophycidae</taxon>
        <taxon>Naviculales</taxon>
        <taxon>Naviculaceae</taxon>
        <taxon>Fistulifera</taxon>
    </lineage>
</organism>
<dbReference type="Proteomes" id="UP000198406">
    <property type="component" value="Unassembled WGS sequence"/>
</dbReference>
<dbReference type="EMBL" id="BDSP01000207">
    <property type="protein sequence ID" value="GAX24183.1"/>
    <property type="molecule type" value="Genomic_DNA"/>
</dbReference>
<proteinExistence type="predicted"/>
<evidence type="ECO:0008006" key="4">
    <source>
        <dbReference type="Google" id="ProtNLM"/>
    </source>
</evidence>
<evidence type="ECO:0000313" key="3">
    <source>
        <dbReference type="Proteomes" id="UP000198406"/>
    </source>
</evidence>
<accession>A0A1Z5KD50</accession>